<reference evidence="1 2" key="1">
    <citation type="journal article" date="2012" name="J. Bacteriol.">
        <title>Genome sequences for six rhodanobacter strains, isolated from soils and the terrestrial subsurface, with variable denitrification capabilities.</title>
        <authorList>
            <person name="Kostka J.E."/>
            <person name="Green S.J."/>
            <person name="Rishishwar L."/>
            <person name="Prakash O."/>
            <person name="Katz L.S."/>
            <person name="Marino-Ramirez L."/>
            <person name="Jordan I.K."/>
            <person name="Munk C."/>
            <person name="Ivanova N."/>
            <person name="Mikhailova N."/>
            <person name="Watson D.B."/>
            <person name="Brown S.D."/>
            <person name="Palumbo A.V."/>
            <person name="Brooks S.C."/>
        </authorList>
    </citation>
    <scope>NUCLEOTIDE SEQUENCE [LARGE SCALE GENOMIC DNA]</scope>
    <source>
        <strain evidence="2">Jip2T</strain>
    </source>
</reference>
<evidence type="ECO:0000313" key="2">
    <source>
        <dbReference type="Proteomes" id="UP000004210"/>
    </source>
</evidence>
<evidence type="ECO:0000313" key="1">
    <source>
        <dbReference type="EMBL" id="EIL87616.1"/>
    </source>
</evidence>
<dbReference type="Proteomes" id="UP000004210">
    <property type="component" value="Unassembled WGS sequence"/>
</dbReference>
<comment type="caution">
    <text evidence="1">The sequence shown here is derived from an EMBL/GenBank/DDBJ whole genome shotgun (WGS) entry which is preliminary data.</text>
</comment>
<protein>
    <submittedName>
        <fullName evidence="1">Uncharacterized protein</fullName>
    </submittedName>
</protein>
<name>I4VK75_9GAMM</name>
<sequence length="60" mass="6848">MHISTTDEFKLLQYVPAPLQELSSRHAISVDYNPSAMQFQITIISEQCCDNATLYLSKQQ</sequence>
<keyword evidence="2" id="KW-1185">Reference proteome</keyword>
<dbReference type="EMBL" id="AJXU01000074">
    <property type="protein sequence ID" value="EIL87616.1"/>
    <property type="molecule type" value="Genomic_DNA"/>
</dbReference>
<proteinExistence type="predicted"/>
<accession>I4VK75</accession>
<organism evidence="1 2">
    <name type="scientific">Rhodanobacter fulvus Jip2</name>
    <dbReference type="NCBI Taxonomy" id="1163408"/>
    <lineage>
        <taxon>Bacteria</taxon>
        <taxon>Pseudomonadati</taxon>
        <taxon>Pseudomonadota</taxon>
        <taxon>Gammaproteobacteria</taxon>
        <taxon>Lysobacterales</taxon>
        <taxon>Rhodanobacteraceae</taxon>
        <taxon>Rhodanobacter</taxon>
    </lineage>
</organism>
<dbReference type="AlphaFoldDB" id="I4VK75"/>
<gene>
    <name evidence="1" type="ORF">UU9_15402</name>
</gene>